<accession>A0A510PLR6</accession>
<dbReference type="PROSITE" id="PS50005">
    <property type="entry name" value="TPR"/>
    <property type="match status" value="7"/>
</dbReference>
<feature type="repeat" description="TPR" evidence="10">
    <location>
        <begin position="286"/>
        <end position="319"/>
    </location>
</feature>
<dbReference type="InterPro" id="IPR019734">
    <property type="entry name" value="TPR_rpt"/>
</dbReference>
<evidence type="ECO:0000256" key="10">
    <source>
        <dbReference type="PROSITE-ProRule" id="PRU00339"/>
    </source>
</evidence>
<feature type="coiled-coil region" evidence="11">
    <location>
        <begin position="421"/>
        <end position="448"/>
    </location>
</feature>
<evidence type="ECO:0000313" key="14">
    <source>
        <dbReference type="Proteomes" id="UP000321223"/>
    </source>
</evidence>
<dbReference type="AlphaFoldDB" id="A0A510PLR6"/>
<keyword evidence="4" id="KW-0493">Microtubule</keyword>
<name>A0A510PLR6_MICAE</name>
<evidence type="ECO:0000313" key="13">
    <source>
        <dbReference type="EMBL" id="GCA94772.1"/>
    </source>
</evidence>
<dbReference type="PANTHER" id="PTHR45783">
    <property type="entry name" value="KINESIN LIGHT CHAIN"/>
    <property type="match status" value="1"/>
</dbReference>
<dbReference type="EMBL" id="BHVU01000245">
    <property type="protein sequence ID" value="GCA94772.1"/>
    <property type="molecule type" value="Genomic_DNA"/>
</dbReference>
<protein>
    <submittedName>
        <fullName evidence="13">Kinesin light chain</fullName>
    </submittedName>
</protein>
<dbReference type="GO" id="GO:0005871">
    <property type="term" value="C:kinesin complex"/>
    <property type="evidence" value="ECO:0007669"/>
    <property type="project" value="InterPro"/>
</dbReference>
<evidence type="ECO:0000256" key="8">
    <source>
        <dbReference type="ARBA" id="ARBA00023175"/>
    </source>
</evidence>
<dbReference type="Pfam" id="PF13424">
    <property type="entry name" value="TPR_12"/>
    <property type="match status" value="3"/>
</dbReference>
<dbReference type="GO" id="GO:0019894">
    <property type="term" value="F:kinesin binding"/>
    <property type="evidence" value="ECO:0007669"/>
    <property type="project" value="TreeGrafter"/>
</dbReference>
<dbReference type="InterPro" id="IPR002151">
    <property type="entry name" value="Kinesin_light"/>
</dbReference>
<comment type="subcellular location">
    <subcellularLocation>
        <location evidence="1">Cytoplasm</location>
        <location evidence="1">Cytoskeleton</location>
    </subcellularLocation>
</comment>
<evidence type="ECO:0000256" key="3">
    <source>
        <dbReference type="ARBA" id="ARBA00022490"/>
    </source>
</evidence>
<reference evidence="13 14" key="1">
    <citation type="journal article" date="2019" name="Appl. Environ. Microbiol.">
        <title>Co-occurrence of broad and narrow host-range viruses infecting the toxic bloom-forming cyanobacterium Microcystis aeruginosa.</title>
        <authorList>
            <person name="Morimoto D."/>
            <person name="Tominaga K."/>
            <person name="Nishimura Y."/>
            <person name="Yoshida N."/>
            <person name="Kimura S."/>
            <person name="Sako Y."/>
            <person name="Yoshida T."/>
        </authorList>
    </citation>
    <scope>NUCLEOTIDE SEQUENCE [LARGE SCALE GENOMIC DNA]</scope>
    <source>
        <strain evidence="13 14">11-30S32</strain>
    </source>
</reference>
<feature type="repeat" description="TPR" evidence="10">
    <location>
        <begin position="76"/>
        <end position="109"/>
    </location>
</feature>
<evidence type="ECO:0000256" key="6">
    <source>
        <dbReference type="ARBA" id="ARBA00022803"/>
    </source>
</evidence>
<feature type="domain" description="CHAT" evidence="12">
    <location>
        <begin position="563"/>
        <end position="931"/>
    </location>
</feature>
<dbReference type="Pfam" id="PF12770">
    <property type="entry name" value="CHAT"/>
    <property type="match status" value="1"/>
</dbReference>
<evidence type="ECO:0000256" key="5">
    <source>
        <dbReference type="ARBA" id="ARBA00022737"/>
    </source>
</evidence>
<feature type="repeat" description="TPR" evidence="10">
    <location>
        <begin position="202"/>
        <end position="235"/>
    </location>
</feature>
<dbReference type="PROSITE" id="PS50293">
    <property type="entry name" value="TPR_REGION"/>
    <property type="match status" value="2"/>
</dbReference>
<keyword evidence="6 10" id="KW-0802">TPR repeat</keyword>
<comment type="caution">
    <text evidence="13">The sequence shown here is derived from an EMBL/GenBank/DDBJ whole genome shotgun (WGS) entry which is preliminary data.</text>
</comment>
<dbReference type="PANTHER" id="PTHR45783:SF3">
    <property type="entry name" value="KINESIN LIGHT CHAIN"/>
    <property type="match status" value="1"/>
</dbReference>
<keyword evidence="7 11" id="KW-0175">Coiled coil</keyword>
<keyword evidence="8" id="KW-0505">Motor protein</keyword>
<dbReference type="GO" id="GO:0007018">
    <property type="term" value="P:microtubule-based movement"/>
    <property type="evidence" value="ECO:0007669"/>
    <property type="project" value="TreeGrafter"/>
</dbReference>
<dbReference type="PRINTS" id="PR00381">
    <property type="entry name" value="KINESINLIGHT"/>
</dbReference>
<feature type="repeat" description="TPR" evidence="10">
    <location>
        <begin position="34"/>
        <end position="67"/>
    </location>
</feature>
<evidence type="ECO:0000256" key="7">
    <source>
        <dbReference type="ARBA" id="ARBA00023054"/>
    </source>
</evidence>
<feature type="repeat" description="TPR" evidence="10">
    <location>
        <begin position="244"/>
        <end position="277"/>
    </location>
</feature>
<dbReference type="Proteomes" id="UP000321223">
    <property type="component" value="Unassembled WGS sequence"/>
</dbReference>
<gene>
    <name evidence="13" type="ORF">MAE30S32_34240</name>
</gene>
<comment type="similarity">
    <text evidence="2">Belongs to the kinesin light chain family.</text>
</comment>
<feature type="repeat" description="TPR" evidence="10">
    <location>
        <begin position="160"/>
        <end position="193"/>
    </location>
</feature>
<dbReference type="Gene3D" id="1.25.40.10">
    <property type="entry name" value="Tetratricopeptide repeat domain"/>
    <property type="match status" value="2"/>
</dbReference>
<proteinExistence type="inferred from homology"/>
<sequence>MLYQQGQYEQGIIFAQQTCDLAKSYSLTNEPIYAYSLNLLAILYKSMGRYEQALPLSQQALKITGKSLGTDHPNYAESLYNLAVLYRSMGQYEQALPLHQQALEIRGKSLGTDHPDYAGSLNNLAILYKSMGQYEQALPLHQQALEILGKSLGTDHPDYAHALNNLAILYQSMGQYEDALPLLQQVLEIQHKSIGNNHHEYAVCLHILANLYQSIKQYKDALFFYQKALEIERKTIGTDHPHYAACLNDLALLYKSMGEYGEAIPLLQQALKIRHQSLGSKHPHFAYFLYNLALLYTATNHPEEALKLMQEAAEIDLKTISKIFSISTDKQRLNYLEQNYYKVETFLSLVFQHFPNSPEAVQSAYNLILRRKAIATETAILQKIALLSQQYAHLAPKLQQWQQIRQQLAKRCFDIPTPEQLPYYQQEIKSLEQQAENLERELNIPELNLEKELQNADFRTIALELPQGTTLIEFIRFNNYNFQAIPANGDAASFPPRYLAFILPAQAPEQLTMIDLGEAEPIDKLVKEFRESVENPRGLSVAVFKKQEDILSKIELSQLIFDKIKPYLTQELIICPDGELNCLPFEILPTDKGSYLMDEYRCNFLNVGRDILRFKAKIPAKVTYPLVIANPDYNLASPENTPSTAENEEKFPFKPSLRDLATSRQGQIFNSLPGTEVEGEKIAKILRVKPVTAANAVKTLVSKVLKSPYILHIATHGYFLGDITPELDTINQNFMLSSLSASERFQVGTRQNPLLRSGLAFAGVNTMLNGGKLPEKAEDGLLTSLDVQSINLAGTELVVTSACETALGDLYTGETLIGLRRSFIQAGAKTVIISLWKVEDVATTILMQYFYYYLLKAKLSKAEALRKAKSSLQRLTIAKMRSQWLTEDAIKSAEKHSIGTAAHLRELSQKSDLERPYEAPKYWAAFICLGNPAGLPLLPF</sequence>
<dbReference type="InterPro" id="IPR024983">
    <property type="entry name" value="CHAT_dom"/>
</dbReference>
<organism evidence="13 14">
    <name type="scientific">Microcystis aeruginosa 11-30S32</name>
    <dbReference type="NCBI Taxonomy" id="2358142"/>
    <lineage>
        <taxon>Bacteria</taxon>
        <taxon>Bacillati</taxon>
        <taxon>Cyanobacteriota</taxon>
        <taxon>Cyanophyceae</taxon>
        <taxon>Oscillatoriophycideae</taxon>
        <taxon>Chroococcales</taxon>
        <taxon>Microcystaceae</taxon>
        <taxon>Microcystis</taxon>
    </lineage>
</organism>
<dbReference type="Pfam" id="PF13374">
    <property type="entry name" value="TPR_10"/>
    <property type="match status" value="1"/>
</dbReference>
<dbReference type="SUPFAM" id="SSF48452">
    <property type="entry name" value="TPR-like"/>
    <property type="match status" value="1"/>
</dbReference>
<evidence type="ECO:0000256" key="9">
    <source>
        <dbReference type="ARBA" id="ARBA00023212"/>
    </source>
</evidence>
<dbReference type="GO" id="GO:0005874">
    <property type="term" value="C:microtubule"/>
    <property type="evidence" value="ECO:0007669"/>
    <property type="project" value="UniProtKB-KW"/>
</dbReference>
<dbReference type="SMART" id="SM00028">
    <property type="entry name" value="TPR"/>
    <property type="match status" value="7"/>
</dbReference>
<evidence type="ECO:0000256" key="2">
    <source>
        <dbReference type="ARBA" id="ARBA00009622"/>
    </source>
</evidence>
<keyword evidence="9" id="KW-0206">Cytoskeleton</keyword>
<dbReference type="GO" id="GO:0005737">
    <property type="term" value="C:cytoplasm"/>
    <property type="evidence" value="ECO:0007669"/>
    <property type="project" value="TreeGrafter"/>
</dbReference>
<evidence type="ECO:0000256" key="4">
    <source>
        <dbReference type="ARBA" id="ARBA00022701"/>
    </source>
</evidence>
<feature type="repeat" description="TPR" evidence="10">
    <location>
        <begin position="118"/>
        <end position="151"/>
    </location>
</feature>
<dbReference type="InterPro" id="IPR011990">
    <property type="entry name" value="TPR-like_helical_dom_sf"/>
</dbReference>
<keyword evidence="5" id="KW-0677">Repeat</keyword>
<evidence type="ECO:0000256" key="11">
    <source>
        <dbReference type="SAM" id="Coils"/>
    </source>
</evidence>
<keyword evidence="3" id="KW-0963">Cytoplasm</keyword>
<evidence type="ECO:0000259" key="12">
    <source>
        <dbReference type="Pfam" id="PF12770"/>
    </source>
</evidence>
<dbReference type="RefSeq" id="WP_147072392.1">
    <property type="nucleotide sequence ID" value="NZ_BHVU01000245.1"/>
</dbReference>
<evidence type="ECO:0000256" key="1">
    <source>
        <dbReference type="ARBA" id="ARBA00004245"/>
    </source>
</evidence>